<evidence type="ECO:0000256" key="2">
    <source>
        <dbReference type="PIRSR" id="PIRSR017388-1"/>
    </source>
</evidence>
<dbReference type="AlphaFoldDB" id="A0A1M5MHJ6"/>
<feature type="domain" description="AB hydrolase-1" evidence="4">
    <location>
        <begin position="21"/>
        <end position="241"/>
    </location>
</feature>
<dbReference type="InterPro" id="IPR000073">
    <property type="entry name" value="AB_hydrolase_1"/>
</dbReference>
<evidence type="ECO:0000256" key="1">
    <source>
        <dbReference type="ARBA" id="ARBA00022801"/>
    </source>
</evidence>
<dbReference type="InterPro" id="IPR029058">
    <property type="entry name" value="AB_hydrolase_fold"/>
</dbReference>
<feature type="binding site" evidence="3">
    <location>
        <position position="27"/>
    </location>
    <ligand>
        <name>substrate</name>
    </ligand>
</feature>
<dbReference type="InterPro" id="IPR012354">
    <property type="entry name" value="Esterase_lipase"/>
</dbReference>
<feature type="active site" description="Nucleophile" evidence="2">
    <location>
        <position position="96"/>
    </location>
</feature>
<dbReference type="PANTHER" id="PTHR43798:SF31">
    <property type="entry name" value="AB HYDROLASE SUPERFAMILY PROTEIN YCLE"/>
    <property type="match status" value="1"/>
</dbReference>
<evidence type="ECO:0000256" key="3">
    <source>
        <dbReference type="PIRSR" id="PIRSR017388-2"/>
    </source>
</evidence>
<sequence length="247" mass="27814">MIYVHPQAKPFFLAGGKEIGLLFIHGFTASPSEVLPVAQILHQKQKITVSGILLPGHGTHPAFLNQTTWQDWYRAVEQEASYLLAHYAEVYLAGLSMGGLLALHAAASLPGIKGVITINAPIYNRYPVLTWLAPVIQWIKPYFPKKKDKRMQELERKGRFAYRCHPVRAFRSMQDLRALVVKELPFIEVPVLALQSVYDEAVDVKSLSFIIENIKKAEVKGVKLYHSGHIATMEEPEKVAEEIISFI</sequence>
<dbReference type="EMBL" id="FQWY01000011">
    <property type="protein sequence ID" value="SHG76409.1"/>
    <property type="molecule type" value="Genomic_DNA"/>
</dbReference>
<dbReference type="GO" id="GO:0016020">
    <property type="term" value="C:membrane"/>
    <property type="evidence" value="ECO:0007669"/>
    <property type="project" value="TreeGrafter"/>
</dbReference>
<dbReference type="InterPro" id="IPR050266">
    <property type="entry name" value="AB_hydrolase_sf"/>
</dbReference>
<keyword evidence="6" id="KW-1185">Reference proteome</keyword>
<protein>
    <submittedName>
        <fullName evidence="5">Carboxylesterase</fullName>
    </submittedName>
</protein>
<gene>
    <name evidence="5" type="ORF">SAMN02745221_00926</name>
</gene>
<dbReference type="Proteomes" id="UP000242329">
    <property type="component" value="Unassembled WGS sequence"/>
</dbReference>
<dbReference type="SUPFAM" id="SSF53474">
    <property type="entry name" value="alpha/beta-Hydrolases"/>
    <property type="match status" value="1"/>
</dbReference>
<dbReference type="RefSeq" id="WP_073090751.1">
    <property type="nucleotide sequence ID" value="NZ_FQWY01000011.1"/>
</dbReference>
<organism evidence="5 6">
    <name type="scientific">Thermosyntropha lipolytica DSM 11003</name>
    <dbReference type="NCBI Taxonomy" id="1123382"/>
    <lineage>
        <taxon>Bacteria</taxon>
        <taxon>Bacillati</taxon>
        <taxon>Bacillota</taxon>
        <taxon>Clostridia</taxon>
        <taxon>Eubacteriales</taxon>
        <taxon>Syntrophomonadaceae</taxon>
        <taxon>Thermosyntropha</taxon>
    </lineage>
</organism>
<feature type="binding site" evidence="3">
    <location>
        <position position="97"/>
    </location>
    <ligand>
        <name>substrate</name>
    </ligand>
</feature>
<feature type="active site" description="Charge relay system" evidence="2">
    <location>
        <position position="229"/>
    </location>
</feature>
<accession>A0A1M5MHJ6</accession>
<proteinExistence type="predicted"/>
<feature type="active site" description="Charge relay system" evidence="2">
    <location>
        <position position="199"/>
    </location>
</feature>
<dbReference type="GO" id="GO:0052689">
    <property type="term" value="F:carboxylic ester hydrolase activity"/>
    <property type="evidence" value="ECO:0007669"/>
    <property type="project" value="InterPro"/>
</dbReference>
<reference evidence="6" key="1">
    <citation type="submission" date="2016-11" db="EMBL/GenBank/DDBJ databases">
        <authorList>
            <person name="Varghese N."/>
            <person name="Submissions S."/>
        </authorList>
    </citation>
    <scope>NUCLEOTIDE SEQUENCE [LARGE SCALE GENOMIC DNA]</scope>
    <source>
        <strain evidence="6">DSM 11003</strain>
    </source>
</reference>
<evidence type="ECO:0000313" key="6">
    <source>
        <dbReference type="Proteomes" id="UP000242329"/>
    </source>
</evidence>
<keyword evidence="1" id="KW-0378">Hydrolase</keyword>
<dbReference type="PIRSF" id="PIRSF017388">
    <property type="entry name" value="Esterase_lipase"/>
    <property type="match status" value="1"/>
</dbReference>
<dbReference type="Gene3D" id="3.40.50.1820">
    <property type="entry name" value="alpha/beta hydrolase"/>
    <property type="match status" value="1"/>
</dbReference>
<dbReference type="PANTHER" id="PTHR43798">
    <property type="entry name" value="MONOACYLGLYCEROL LIPASE"/>
    <property type="match status" value="1"/>
</dbReference>
<dbReference type="STRING" id="1123382.SAMN02745221_00926"/>
<evidence type="ECO:0000259" key="4">
    <source>
        <dbReference type="Pfam" id="PF12697"/>
    </source>
</evidence>
<name>A0A1M5MHJ6_9FIRM</name>
<dbReference type="Pfam" id="PF12697">
    <property type="entry name" value="Abhydrolase_6"/>
    <property type="match status" value="1"/>
</dbReference>
<dbReference type="OrthoDB" id="9786110at2"/>
<evidence type="ECO:0000313" key="5">
    <source>
        <dbReference type="EMBL" id="SHG76409.1"/>
    </source>
</evidence>